<accession>A0ABU2QDZ9</accession>
<dbReference type="Proteomes" id="UP001180503">
    <property type="component" value="Unassembled WGS sequence"/>
</dbReference>
<reference evidence="6" key="1">
    <citation type="submission" date="2023-07" db="EMBL/GenBank/DDBJ databases">
        <title>30 novel species of actinomycetes from the DSMZ collection.</title>
        <authorList>
            <person name="Nouioui I."/>
        </authorList>
    </citation>
    <scope>NUCLEOTIDE SEQUENCE [LARGE SCALE GENOMIC DNA]</scope>
    <source>
        <strain evidence="6">DSM 41635</strain>
    </source>
</reference>
<feature type="domain" description="ATPase AAA-type core" evidence="4">
    <location>
        <begin position="244"/>
        <end position="331"/>
    </location>
</feature>
<feature type="region of interest" description="Disordered" evidence="2">
    <location>
        <begin position="356"/>
        <end position="383"/>
    </location>
</feature>
<evidence type="ECO:0000259" key="4">
    <source>
        <dbReference type="Pfam" id="PF13304"/>
    </source>
</evidence>
<keyword evidence="1" id="KW-0742">SOS response</keyword>
<dbReference type="Gene3D" id="3.40.50.300">
    <property type="entry name" value="P-loop containing nucleotide triphosphate hydrolases"/>
    <property type="match status" value="2"/>
</dbReference>
<name>A0ABU2QDZ9_9ACTN</name>
<comment type="caution">
    <text evidence="5">The sequence shown here is derived from an EMBL/GenBank/DDBJ whole genome shotgun (WGS) entry which is preliminary data.</text>
</comment>
<proteinExistence type="predicted"/>
<evidence type="ECO:0000313" key="5">
    <source>
        <dbReference type="EMBL" id="MDT0402651.1"/>
    </source>
</evidence>
<dbReference type="RefSeq" id="WP_234325270.1">
    <property type="nucleotide sequence ID" value="NZ_JAVRFB010000008.1"/>
</dbReference>
<dbReference type="InterPro" id="IPR041685">
    <property type="entry name" value="AAA_GajA/Old/RecF-like"/>
</dbReference>
<sequence>MITRIEIDGYKSFDDFALDLSPFTVLVGANASGKSNLLEAVDLLGRLIREPTGQTLVDHARRDGPKELFRRGPDGTPVGVMRIAAHVLVHGDLGYCHLRVEARVTYVDPPDPLRVDTEVLNVHDHYVGDPDWTSPALPYLNLDETGQLHCTEVPVRDAAYSRELAGATSNWRILEPSPKAMRVVSSTYDAAPLAEDGKNLGAVLGRIARDPERWYDFRADTVALLPDLVDITVEANAEWGQWDVWLQHRYEHRVTPGAASAGTLRVLALLAAAHDPAHEGVLLIEEPENGLHPTRVPQLLFRLKGRTSDPTTLTAGDGRQILITTHSPVALAAALEDAPDSVVFLDTVTRFGDGHPPRRLSRARTVAESGERGTFVTPPSKCGSTSIPWGGTRVGRRYLSLALLTEGAGDQWFLVPLVDRLIAELALEAPVGFDYSGVVVGECFTVAHRDLVAREVTDLLRYFDIVMVHHDHNERGKVDAVRERFPDDAHRIVALVPVRETEAWMLADPEAVREAAPTRDAAWELPYDVEKVADPKSLLKAALGGRRDAERDFGRLGQTVALDALGKVPAYRRWTTELRGAMERLRLL</sequence>
<dbReference type="InterPro" id="IPR027417">
    <property type="entry name" value="P-loop_NTPase"/>
</dbReference>
<dbReference type="Pfam" id="PF13175">
    <property type="entry name" value="AAA_15"/>
    <property type="match status" value="1"/>
</dbReference>
<dbReference type="PANTHER" id="PTHR32182:SF22">
    <property type="entry name" value="ATP-DEPENDENT ENDONUCLEASE, OLD FAMILY-RELATED"/>
    <property type="match status" value="1"/>
</dbReference>
<feature type="domain" description="Endonuclease GajA/Old nuclease/RecF-like AAA" evidence="3">
    <location>
        <begin position="1"/>
        <end position="44"/>
    </location>
</feature>
<gene>
    <name evidence="5" type="ORF">RM528_12375</name>
</gene>
<keyword evidence="1" id="KW-0227">DNA damage</keyword>
<protein>
    <submittedName>
        <fullName evidence="5">DUF4276 family protein</fullName>
    </submittedName>
</protein>
<evidence type="ECO:0000256" key="1">
    <source>
        <dbReference type="ARBA" id="ARBA00023236"/>
    </source>
</evidence>
<dbReference type="InterPro" id="IPR003959">
    <property type="entry name" value="ATPase_AAA_core"/>
</dbReference>
<evidence type="ECO:0000313" key="6">
    <source>
        <dbReference type="Proteomes" id="UP001180503"/>
    </source>
</evidence>
<organism evidence="5 6">
    <name type="scientific">Streptomyces edwardsiae</name>
    <dbReference type="NCBI Taxonomy" id="3075527"/>
    <lineage>
        <taxon>Bacteria</taxon>
        <taxon>Bacillati</taxon>
        <taxon>Actinomycetota</taxon>
        <taxon>Actinomycetes</taxon>
        <taxon>Kitasatosporales</taxon>
        <taxon>Streptomycetaceae</taxon>
        <taxon>Streptomyces</taxon>
    </lineage>
</organism>
<evidence type="ECO:0000259" key="3">
    <source>
        <dbReference type="Pfam" id="PF13175"/>
    </source>
</evidence>
<evidence type="ECO:0000256" key="2">
    <source>
        <dbReference type="SAM" id="MobiDB-lite"/>
    </source>
</evidence>
<dbReference type="EMBL" id="JAVRFB010000008">
    <property type="protein sequence ID" value="MDT0402651.1"/>
    <property type="molecule type" value="Genomic_DNA"/>
</dbReference>
<dbReference type="PANTHER" id="PTHR32182">
    <property type="entry name" value="DNA REPLICATION AND REPAIR PROTEIN RECF"/>
    <property type="match status" value="1"/>
</dbReference>
<dbReference type="SUPFAM" id="SSF52540">
    <property type="entry name" value="P-loop containing nucleoside triphosphate hydrolases"/>
    <property type="match status" value="1"/>
</dbReference>
<dbReference type="Pfam" id="PF13304">
    <property type="entry name" value="AAA_21"/>
    <property type="match status" value="1"/>
</dbReference>